<organism evidence="2 3">
    <name type="scientific">Ephemerocybe angulata</name>
    <dbReference type="NCBI Taxonomy" id="980116"/>
    <lineage>
        <taxon>Eukaryota</taxon>
        <taxon>Fungi</taxon>
        <taxon>Dikarya</taxon>
        <taxon>Basidiomycota</taxon>
        <taxon>Agaricomycotina</taxon>
        <taxon>Agaricomycetes</taxon>
        <taxon>Agaricomycetidae</taxon>
        <taxon>Agaricales</taxon>
        <taxon>Agaricineae</taxon>
        <taxon>Psathyrellaceae</taxon>
        <taxon>Ephemerocybe</taxon>
    </lineage>
</organism>
<accession>A0A8H5CD66</accession>
<dbReference type="OrthoDB" id="3114877at2759"/>
<protein>
    <submittedName>
        <fullName evidence="2">Uncharacterized protein</fullName>
    </submittedName>
</protein>
<sequence length="242" mass="26662">MHTESANWRFALSPLRICGSSATHGTKHRKPTQNRYWGRAAAIIIQKRDTEALELSRARKSRESGAIRARTQPKIAFGPLQASAHRRARLRGLGERAQGCDSGQRPRANLDDHDGRSQSKDPGAATDRIRRLDDGTLTGAVIGQLSQRAEDCRPATHLSIAERTNQSIGFRPLRMRYTAPMAEEDGTGLQFYQGLSARTAEESTPPRIANTRRAATGAGGDDEDPKSMKSREVHTIRARTEA</sequence>
<evidence type="ECO:0000313" key="2">
    <source>
        <dbReference type="EMBL" id="KAF5339318.1"/>
    </source>
</evidence>
<feature type="compositionally biased region" description="Basic and acidic residues" evidence="1">
    <location>
        <begin position="225"/>
        <end position="242"/>
    </location>
</feature>
<feature type="compositionally biased region" description="Basic and acidic residues" evidence="1">
    <location>
        <begin position="108"/>
        <end position="119"/>
    </location>
</feature>
<proteinExistence type="predicted"/>
<dbReference type="Proteomes" id="UP000541558">
    <property type="component" value="Unassembled WGS sequence"/>
</dbReference>
<comment type="caution">
    <text evidence="2">The sequence shown here is derived from an EMBL/GenBank/DDBJ whole genome shotgun (WGS) entry which is preliminary data.</text>
</comment>
<feature type="region of interest" description="Disordered" evidence="1">
    <location>
        <begin position="198"/>
        <end position="242"/>
    </location>
</feature>
<feature type="region of interest" description="Disordered" evidence="1">
    <location>
        <begin position="94"/>
        <end position="129"/>
    </location>
</feature>
<evidence type="ECO:0000313" key="3">
    <source>
        <dbReference type="Proteomes" id="UP000541558"/>
    </source>
</evidence>
<reference evidence="2 3" key="1">
    <citation type="journal article" date="2020" name="ISME J.">
        <title>Uncovering the hidden diversity of litter-decomposition mechanisms in mushroom-forming fungi.</title>
        <authorList>
            <person name="Floudas D."/>
            <person name="Bentzer J."/>
            <person name="Ahren D."/>
            <person name="Johansson T."/>
            <person name="Persson P."/>
            <person name="Tunlid A."/>
        </authorList>
    </citation>
    <scope>NUCLEOTIDE SEQUENCE [LARGE SCALE GENOMIC DNA]</scope>
    <source>
        <strain evidence="2 3">CBS 175.51</strain>
    </source>
</reference>
<keyword evidence="3" id="KW-1185">Reference proteome</keyword>
<evidence type="ECO:0000256" key="1">
    <source>
        <dbReference type="SAM" id="MobiDB-lite"/>
    </source>
</evidence>
<dbReference type="AlphaFoldDB" id="A0A8H5CD66"/>
<name>A0A8H5CD66_9AGAR</name>
<gene>
    <name evidence="2" type="ORF">D9611_009793</name>
</gene>
<dbReference type="EMBL" id="JAACJK010000008">
    <property type="protein sequence ID" value="KAF5339318.1"/>
    <property type="molecule type" value="Genomic_DNA"/>
</dbReference>